<dbReference type="InterPro" id="IPR052019">
    <property type="entry name" value="F420H2_bilvrd_red/Heme_oxyg"/>
</dbReference>
<dbReference type="EMBL" id="JAZGQK010000007">
    <property type="protein sequence ID" value="MEE6258778.1"/>
    <property type="molecule type" value="Genomic_DNA"/>
</dbReference>
<gene>
    <name evidence="3" type="ORF">V1633_09785</name>
</gene>
<dbReference type="Proteomes" id="UP001332243">
    <property type="component" value="Unassembled WGS sequence"/>
</dbReference>
<dbReference type="InterPro" id="IPR012349">
    <property type="entry name" value="Split_barrel_FMN-bd"/>
</dbReference>
<keyword evidence="1" id="KW-0560">Oxidoreductase</keyword>
<dbReference type="InterPro" id="IPR019920">
    <property type="entry name" value="F420-binding_dom_put"/>
</dbReference>
<dbReference type="RefSeq" id="WP_331213904.1">
    <property type="nucleotide sequence ID" value="NZ_JAZGQK010000007.1"/>
</dbReference>
<accession>A0ABU7RQK4</accession>
<dbReference type="PANTHER" id="PTHR35176:SF1">
    <property type="entry name" value="F420H(2)-DEPENDENT BILIVERDIN REDUCTASE"/>
    <property type="match status" value="1"/>
</dbReference>
<evidence type="ECO:0000313" key="3">
    <source>
        <dbReference type="EMBL" id="MEE6258778.1"/>
    </source>
</evidence>
<organism evidence="3 4">
    <name type="scientific">Plantactinospora sonchi</name>
    <dbReference type="NCBI Taxonomy" id="1544735"/>
    <lineage>
        <taxon>Bacteria</taxon>
        <taxon>Bacillati</taxon>
        <taxon>Actinomycetota</taxon>
        <taxon>Actinomycetes</taxon>
        <taxon>Micromonosporales</taxon>
        <taxon>Micromonosporaceae</taxon>
        <taxon>Plantactinospora</taxon>
    </lineage>
</organism>
<evidence type="ECO:0000313" key="4">
    <source>
        <dbReference type="Proteomes" id="UP001332243"/>
    </source>
</evidence>
<dbReference type="PANTHER" id="PTHR35176">
    <property type="entry name" value="HEME OXYGENASE HI_0854-RELATED"/>
    <property type="match status" value="1"/>
</dbReference>
<dbReference type="SUPFAM" id="SSF50475">
    <property type="entry name" value="FMN-binding split barrel"/>
    <property type="match status" value="1"/>
</dbReference>
<feature type="domain" description="Pyridoxamine 5'-phosphate oxidase N-terminal" evidence="2">
    <location>
        <begin position="7"/>
        <end position="135"/>
    </location>
</feature>
<name>A0ABU7RQK4_9ACTN</name>
<dbReference type="NCBIfam" id="TIGR03618">
    <property type="entry name" value="Rv1155_F420"/>
    <property type="match status" value="1"/>
</dbReference>
<comment type="caution">
    <text evidence="3">The sequence shown here is derived from an EMBL/GenBank/DDBJ whole genome shotgun (WGS) entry which is preliminary data.</text>
</comment>
<evidence type="ECO:0000256" key="1">
    <source>
        <dbReference type="ARBA" id="ARBA00023002"/>
    </source>
</evidence>
<keyword evidence="4" id="KW-1185">Reference proteome</keyword>
<evidence type="ECO:0000259" key="2">
    <source>
        <dbReference type="Pfam" id="PF01243"/>
    </source>
</evidence>
<reference evidence="3 4" key="1">
    <citation type="submission" date="2024-01" db="EMBL/GenBank/DDBJ databases">
        <title>Genome insights into Plantactinospora sonchi sp. nov.</title>
        <authorList>
            <person name="Wang L."/>
        </authorList>
    </citation>
    <scope>NUCLEOTIDE SEQUENCE [LARGE SCALE GENOMIC DNA]</scope>
    <source>
        <strain evidence="3 4">NEAU-QY2</strain>
    </source>
</reference>
<dbReference type="Pfam" id="PF01243">
    <property type="entry name" value="PNPOx_N"/>
    <property type="match status" value="1"/>
</dbReference>
<protein>
    <submittedName>
        <fullName evidence="3">PPOX class F420-dependent oxidoreductase</fullName>
    </submittedName>
</protein>
<dbReference type="Gene3D" id="2.30.110.10">
    <property type="entry name" value="Electron Transport, Fmn-binding Protein, Chain A"/>
    <property type="match status" value="1"/>
</dbReference>
<proteinExistence type="predicted"/>
<sequence length="142" mass="15877">MAHQMTDEQWRSFVSAGTRTGKIATVRADGSPHIVPIWFLLDGDDVVFNTGKTSVKGRSLARDGRAALCVDDENPPFAFVTLRGRATISENLDEMRYWATRLAARYLGEEQAEEFGVRNAVPGELLVRLRIDQVTAYSRMTD</sequence>
<dbReference type="InterPro" id="IPR011576">
    <property type="entry name" value="Pyridox_Oxase_N"/>
</dbReference>